<proteinExistence type="predicted"/>
<keyword evidence="1" id="KW-0732">Signal</keyword>
<reference evidence="2" key="2">
    <citation type="submission" date="2023-03" db="EMBL/GenBank/DDBJ databases">
        <authorList>
            <person name="Inwood S.N."/>
            <person name="Skelly J.G."/>
            <person name="Guhlin J."/>
            <person name="Harrop T.W.R."/>
            <person name="Goldson S.G."/>
            <person name="Dearden P.K."/>
        </authorList>
    </citation>
    <scope>NUCLEOTIDE SEQUENCE</scope>
    <source>
        <strain evidence="2">Lincoln</strain>
        <tissue evidence="2">Whole body</tissue>
    </source>
</reference>
<protein>
    <submittedName>
        <fullName evidence="2">Uncharacterized protein</fullName>
    </submittedName>
</protein>
<dbReference type="SUPFAM" id="SSF100910">
    <property type="entry name" value="Chemosensory protein Csp2"/>
    <property type="match status" value="1"/>
</dbReference>
<reference evidence="2" key="1">
    <citation type="journal article" date="2023" name="bioRxiv">
        <title>Scaffold-level genome assemblies of two parasitoid biocontrol wasps reveal the parthenogenesis mechanism and an associated novel virus.</title>
        <authorList>
            <person name="Inwood S."/>
            <person name="Skelly J."/>
            <person name="Guhlin J."/>
            <person name="Harrop T."/>
            <person name="Goldson S."/>
            <person name="Dearden P."/>
        </authorList>
    </citation>
    <scope>NUCLEOTIDE SEQUENCE</scope>
    <source>
        <strain evidence="2">Lincoln</strain>
        <tissue evidence="2">Whole body</tissue>
    </source>
</reference>
<feature type="chain" id="PRO_5041202683" evidence="1">
    <location>
        <begin position="17"/>
        <end position="115"/>
    </location>
</feature>
<sequence>MKGQVIIIATVMSVLALQIINSQDILNPDEFLSNEDYINELIDCVLDRGICDSNGSRIKYVLPHLIQNNCADCIPGIKLKYKMISKFLRDTHPREWTEIMDKYSEQDDSMIFTNE</sequence>
<dbReference type="EMBL" id="JAQQBR010000001">
    <property type="protein sequence ID" value="KAK0182015.1"/>
    <property type="molecule type" value="Genomic_DNA"/>
</dbReference>
<dbReference type="Pfam" id="PF03392">
    <property type="entry name" value="OS-D"/>
    <property type="match status" value="1"/>
</dbReference>
<evidence type="ECO:0000313" key="3">
    <source>
        <dbReference type="Proteomes" id="UP001168972"/>
    </source>
</evidence>
<dbReference type="Proteomes" id="UP001168972">
    <property type="component" value="Unassembled WGS sequence"/>
</dbReference>
<comment type="caution">
    <text evidence="2">The sequence shown here is derived from an EMBL/GenBank/DDBJ whole genome shotgun (WGS) entry which is preliminary data.</text>
</comment>
<evidence type="ECO:0000256" key="1">
    <source>
        <dbReference type="SAM" id="SignalP"/>
    </source>
</evidence>
<accession>A0AA39G6J5</accession>
<evidence type="ECO:0000313" key="2">
    <source>
        <dbReference type="EMBL" id="KAK0182015.1"/>
    </source>
</evidence>
<feature type="signal peptide" evidence="1">
    <location>
        <begin position="1"/>
        <end position="16"/>
    </location>
</feature>
<dbReference type="Gene3D" id="1.10.2080.10">
    <property type="entry name" value="Insect odorant-binding protein A10/Ejaculatory bulb-specific protein 3"/>
    <property type="match status" value="1"/>
</dbReference>
<gene>
    <name evidence="2" type="ORF">PV327_000189</name>
</gene>
<dbReference type="InterPro" id="IPR005055">
    <property type="entry name" value="A10/PebIII"/>
</dbReference>
<dbReference type="AlphaFoldDB" id="A0AA39G6J5"/>
<name>A0AA39G6J5_MICHY</name>
<organism evidence="2 3">
    <name type="scientific">Microctonus hyperodae</name>
    <name type="common">Parasitoid wasp</name>
    <dbReference type="NCBI Taxonomy" id="165561"/>
    <lineage>
        <taxon>Eukaryota</taxon>
        <taxon>Metazoa</taxon>
        <taxon>Ecdysozoa</taxon>
        <taxon>Arthropoda</taxon>
        <taxon>Hexapoda</taxon>
        <taxon>Insecta</taxon>
        <taxon>Pterygota</taxon>
        <taxon>Neoptera</taxon>
        <taxon>Endopterygota</taxon>
        <taxon>Hymenoptera</taxon>
        <taxon>Apocrita</taxon>
        <taxon>Ichneumonoidea</taxon>
        <taxon>Braconidae</taxon>
        <taxon>Euphorinae</taxon>
        <taxon>Microctonus</taxon>
    </lineage>
</organism>
<dbReference type="PANTHER" id="PTHR11257">
    <property type="entry name" value="CHEMOSENSORY PROTEIN-RELATED"/>
    <property type="match status" value="1"/>
</dbReference>
<keyword evidence="3" id="KW-1185">Reference proteome</keyword>
<dbReference type="InterPro" id="IPR036682">
    <property type="entry name" value="OS_D_A10/PebIII_sf"/>
</dbReference>